<dbReference type="Proteomes" id="UP000033014">
    <property type="component" value="Segment"/>
</dbReference>
<evidence type="ECO:0000313" key="2">
    <source>
        <dbReference type="Proteomes" id="UP000033014"/>
    </source>
</evidence>
<dbReference type="RefSeq" id="YP_009149660.1">
    <property type="nucleotide sequence ID" value="NC_027355.1"/>
</dbReference>
<sequence>MKIIKLSDGNFVEEINIAGQIIICPLPYQAKKFVKDSDLKKYTDFLDESYSPLIYKVMNFKYSAEEIVK</sequence>
<organism evidence="1 2">
    <name type="scientific">Bacillus phage BCP8-2</name>
    <dbReference type="NCBI Taxonomy" id="1129192"/>
    <lineage>
        <taxon>Viruses</taxon>
        <taxon>Duplodnaviria</taxon>
        <taxon>Heunggongvirae</taxon>
        <taxon>Uroviricota</taxon>
        <taxon>Caudoviricetes</taxon>
        <taxon>Herelleviridae</taxon>
        <taxon>Bastillevirinae</taxon>
        <taxon>Caeruleovirus</taxon>
        <taxon>Caeruleovirus BCP82</taxon>
    </lineage>
</organism>
<reference evidence="1 2" key="2">
    <citation type="journal article" date="2015" name="Arch. Virol.">
        <title>Complete genome sequence analysis and identification of putative metallo-beta-lactamase and SpoIIIE homologs in Bacillus cereus group phage BCP8-2, a new member of the proposed Bastille-like group.</title>
        <authorList>
            <person name="Asare P.T."/>
            <person name="Bandara N."/>
            <person name="Jeong T.Y."/>
            <person name="Ryu S."/>
            <person name="Klumpp J."/>
            <person name="Kim K.P."/>
        </authorList>
    </citation>
    <scope>NUCLEOTIDE SEQUENCE [LARGE SCALE GENOMIC DNA]</scope>
    <source>
        <strain evidence="1">BCP8-2</strain>
    </source>
</reference>
<accession>A0A0E3D9J8</accession>
<dbReference type="OrthoDB" id="23620at10239"/>
<dbReference type="GeneID" id="24723363"/>
<reference evidence="2" key="1">
    <citation type="submission" date="2014-01" db="EMBL/GenBank/DDBJ databases">
        <title>Genomic and Proteomic Analysis of Broad Host Range Virulent Bacillus Group Phage BCP8-2 Leading To the Creation of New Genus within Myoviruses.</title>
        <authorList>
            <person name="Bandara N."/>
            <person name="Asare P.T."/>
            <person name="Kim K.P."/>
        </authorList>
    </citation>
    <scope>NUCLEOTIDE SEQUENCE [LARGE SCALE GENOMIC DNA]</scope>
</reference>
<protein>
    <submittedName>
        <fullName evidence="1">Uncharacterized protein</fullName>
    </submittedName>
</protein>
<keyword evidence="2" id="KW-1185">Reference proteome</keyword>
<name>A0A0E3D9J8_9CAUD</name>
<evidence type="ECO:0000313" key="1">
    <source>
        <dbReference type="EMBL" id="AHJ87137.1"/>
    </source>
</evidence>
<proteinExistence type="predicted"/>
<dbReference type="EMBL" id="KJ081346">
    <property type="protein sequence ID" value="AHJ87137.1"/>
    <property type="molecule type" value="Genomic_DNA"/>
</dbReference>
<gene>
    <name evidence="1" type="ORF">BCP8-2_099</name>
</gene>
<dbReference type="KEGG" id="vg:24723363"/>